<feature type="domain" description="Amine oxidase" evidence="1">
    <location>
        <begin position="12"/>
        <end position="484"/>
    </location>
</feature>
<dbReference type="PANTHER" id="PTHR46313">
    <property type="match status" value="1"/>
</dbReference>
<proteinExistence type="predicted"/>
<evidence type="ECO:0000259" key="1">
    <source>
        <dbReference type="Pfam" id="PF01593"/>
    </source>
</evidence>
<dbReference type="InterPro" id="IPR002937">
    <property type="entry name" value="Amino_oxidase"/>
</dbReference>
<organism evidence="2 3">
    <name type="scientific">Candidatus Lokiarchaeum ossiferum</name>
    <dbReference type="NCBI Taxonomy" id="2951803"/>
    <lineage>
        <taxon>Archaea</taxon>
        <taxon>Promethearchaeati</taxon>
        <taxon>Promethearchaeota</taxon>
        <taxon>Promethearchaeia</taxon>
        <taxon>Promethearchaeales</taxon>
        <taxon>Promethearchaeaceae</taxon>
        <taxon>Candidatus Lokiarchaeum</taxon>
    </lineage>
</organism>
<name>A0ABY6HLS2_9ARCH</name>
<dbReference type="Gene3D" id="3.50.50.60">
    <property type="entry name" value="FAD/NAD(P)-binding domain"/>
    <property type="match status" value="2"/>
</dbReference>
<reference evidence="2" key="1">
    <citation type="submission" date="2022-09" db="EMBL/GenBank/DDBJ databases">
        <title>Actin cytoskeleton and complex cell architecture in an #Asgard archaeon.</title>
        <authorList>
            <person name="Ponce Toledo R.I."/>
            <person name="Schleper C."/>
            <person name="Rodrigues Oliveira T."/>
            <person name="Wollweber F."/>
            <person name="Xu J."/>
            <person name="Rittmann S."/>
            <person name="Klingl A."/>
            <person name="Pilhofer M."/>
        </authorList>
    </citation>
    <scope>NUCLEOTIDE SEQUENCE</scope>
    <source>
        <strain evidence="2">B-35</strain>
    </source>
</reference>
<protein>
    <recommendedName>
        <fullName evidence="1">Amine oxidase domain-containing protein</fullName>
    </recommendedName>
</protein>
<dbReference type="SUPFAM" id="SSF51905">
    <property type="entry name" value="FAD/NAD(P)-binding domain"/>
    <property type="match status" value="1"/>
</dbReference>
<dbReference type="PANTHER" id="PTHR46313:SF3">
    <property type="entry name" value="PROLYCOPENE ISOMERASE, CHLOROPLASTIC"/>
    <property type="match status" value="1"/>
</dbReference>
<evidence type="ECO:0000313" key="3">
    <source>
        <dbReference type="Proteomes" id="UP001208689"/>
    </source>
</evidence>
<dbReference type="InterPro" id="IPR045892">
    <property type="entry name" value="CrtISO-like"/>
</dbReference>
<keyword evidence="3" id="KW-1185">Reference proteome</keyword>
<dbReference type="EMBL" id="CP104013">
    <property type="protein sequence ID" value="UYP44238.1"/>
    <property type="molecule type" value="Genomic_DNA"/>
</dbReference>
<dbReference type="InterPro" id="IPR036188">
    <property type="entry name" value="FAD/NAD-bd_sf"/>
</dbReference>
<accession>A0ABY6HLS2</accession>
<dbReference type="Pfam" id="PF01593">
    <property type="entry name" value="Amino_oxidase"/>
    <property type="match status" value="1"/>
</dbReference>
<evidence type="ECO:0000313" key="2">
    <source>
        <dbReference type="EMBL" id="UYP44238.1"/>
    </source>
</evidence>
<gene>
    <name evidence="2" type="ORF">NEF87_000523</name>
</gene>
<dbReference type="Proteomes" id="UP001208689">
    <property type="component" value="Chromosome"/>
</dbReference>
<sequence length="496" mass="56779">MSKKIIIIGGGIAGLAAGSYAAMNGFSPKIYEMHSLPGGVCTGWQRDGFWFDGCIHWLIGTGNDAGTFKQIWDELGALKNKKIINHDIFKTIINNKGQEFVVYTNADRFRDYMLTLAPEDHEAIDSFYYDTLEIADMELPIKPQKMWNIRDYLQFISQNKSIFKSMGRLSKISIKEYAKSFTNPLLKEMIPKIFPLPDFPAVAAFMTLGHLHYKNAGWPEGGAYSFSKSIVTHYLEMGGKIQYNLKVVKILVKKKKAIGILLDNGEKVYADYIISAADGYSTIFQMLEGKYLDEKIKKHYDETPLFTPLIMASFGVNQGLSFFDHSTDFEFSKPKKVGSNYINSINIKHYNFDPTMAPDGKAVVIVGFETSYKFWEEMYEKKEEYEYEKEKIHNDLLKILDEIIPNFSQNVNVSDIATPMTWVRYTGNWKGSFEGWLINTKTLRKKIPKKLPKLKNFYMIGQWTTIGGGLPPAAKDGRDIVQYICKKEKLRFHTNF</sequence>